<dbReference type="InterPro" id="IPR005467">
    <property type="entry name" value="His_kinase_dom"/>
</dbReference>
<dbReference type="AlphaFoldDB" id="A0A432N9J1"/>
<dbReference type="EMBL" id="NWSL01000020">
    <property type="protein sequence ID" value="PDS49262.1"/>
    <property type="molecule type" value="Genomic_DNA"/>
</dbReference>
<dbReference type="InterPro" id="IPR003594">
    <property type="entry name" value="HATPase_dom"/>
</dbReference>
<evidence type="ECO:0000313" key="12">
    <source>
        <dbReference type="Proteomes" id="UP000219972"/>
    </source>
</evidence>
<dbReference type="PANTHER" id="PTHR43065">
    <property type="entry name" value="SENSOR HISTIDINE KINASE"/>
    <property type="match status" value="1"/>
</dbReference>
<dbReference type="PROSITE" id="PS50109">
    <property type="entry name" value="HIS_KIN"/>
    <property type="match status" value="1"/>
</dbReference>
<proteinExistence type="predicted"/>
<evidence type="ECO:0000256" key="2">
    <source>
        <dbReference type="ARBA" id="ARBA00012438"/>
    </source>
</evidence>
<accession>A0A432N9J1</accession>
<dbReference type="Proteomes" id="UP000273611">
    <property type="component" value="Unassembled WGS sequence"/>
</dbReference>
<dbReference type="SUPFAM" id="SSF47384">
    <property type="entry name" value="Homodimeric domain of signal transducing histidine kinase"/>
    <property type="match status" value="1"/>
</dbReference>
<dbReference type="Pfam" id="PF00989">
    <property type="entry name" value="PAS"/>
    <property type="match status" value="1"/>
</dbReference>
<dbReference type="Pfam" id="PF02518">
    <property type="entry name" value="HATPase_c"/>
    <property type="match status" value="1"/>
</dbReference>
<dbReference type="CDD" id="cd00082">
    <property type="entry name" value="HisKA"/>
    <property type="match status" value="1"/>
</dbReference>
<dbReference type="GO" id="GO:0000155">
    <property type="term" value="F:phosphorelay sensor kinase activity"/>
    <property type="evidence" value="ECO:0007669"/>
    <property type="project" value="InterPro"/>
</dbReference>
<evidence type="ECO:0000313" key="13">
    <source>
        <dbReference type="Proteomes" id="UP000273611"/>
    </source>
</evidence>
<reference evidence="11 13" key="1">
    <citation type="journal article" date="2015" name="Int. J. Syst. Evol. Microbiol.">
        <title>Rhizobium anhuiense sp. nov., isolated from effective nodules of Vicia faba and Pisum sativum.</title>
        <authorList>
            <person name="Zhang Y.J."/>
            <person name="Zheng W.T."/>
            <person name="Everall I."/>
            <person name="Young J.P."/>
            <person name="Zhang X.X."/>
            <person name="Tian C.F."/>
            <person name="Sui X.H."/>
            <person name="Wang E.T."/>
            <person name="Chen W.X."/>
        </authorList>
    </citation>
    <scope>NUCLEOTIDE SEQUENCE [LARGE SCALE GENOMIC DNA]</scope>
    <source>
        <strain evidence="11 13">CCBAU 23252</strain>
    </source>
</reference>
<reference evidence="11" key="3">
    <citation type="submission" date="2018-11" db="EMBL/GenBank/DDBJ databases">
        <authorList>
            <person name="Huo Y."/>
        </authorList>
    </citation>
    <scope>NUCLEOTIDE SEQUENCE</scope>
    <source>
        <strain evidence="11">CCBAU 23252</strain>
    </source>
</reference>
<dbReference type="SMART" id="SM00388">
    <property type="entry name" value="HisKA"/>
    <property type="match status" value="1"/>
</dbReference>
<dbReference type="Pfam" id="PF00512">
    <property type="entry name" value="HisKA"/>
    <property type="match status" value="1"/>
</dbReference>
<evidence type="ECO:0000256" key="5">
    <source>
        <dbReference type="ARBA" id="ARBA00022741"/>
    </source>
</evidence>
<keyword evidence="8" id="KW-0902">Two-component regulatory system</keyword>
<evidence type="ECO:0000256" key="4">
    <source>
        <dbReference type="ARBA" id="ARBA00022679"/>
    </source>
</evidence>
<dbReference type="Gene3D" id="3.30.450.20">
    <property type="entry name" value="PAS domain"/>
    <property type="match status" value="1"/>
</dbReference>
<name>A0A432N9J1_9HYPH</name>
<dbReference type="SMART" id="SM00387">
    <property type="entry name" value="HATPase_c"/>
    <property type="match status" value="1"/>
</dbReference>
<dbReference type="Gene3D" id="1.10.287.130">
    <property type="match status" value="1"/>
</dbReference>
<feature type="domain" description="Histidine kinase" evidence="9">
    <location>
        <begin position="149"/>
        <end position="368"/>
    </location>
</feature>
<dbReference type="SUPFAM" id="SSF55785">
    <property type="entry name" value="PYP-like sensor domain (PAS domain)"/>
    <property type="match status" value="1"/>
</dbReference>
<dbReference type="InterPro" id="IPR013767">
    <property type="entry name" value="PAS_fold"/>
</dbReference>
<dbReference type="InterPro" id="IPR035965">
    <property type="entry name" value="PAS-like_dom_sf"/>
</dbReference>
<evidence type="ECO:0000313" key="11">
    <source>
        <dbReference type="EMBL" id="RUL96220.1"/>
    </source>
</evidence>
<evidence type="ECO:0000313" key="10">
    <source>
        <dbReference type="EMBL" id="PDS49262.1"/>
    </source>
</evidence>
<dbReference type="InterPro" id="IPR004358">
    <property type="entry name" value="Sig_transdc_His_kin-like_C"/>
</dbReference>
<dbReference type="PANTHER" id="PTHR43065:SF10">
    <property type="entry name" value="PEROXIDE STRESS-ACTIVATED HISTIDINE KINASE MAK3"/>
    <property type="match status" value="1"/>
</dbReference>
<keyword evidence="3" id="KW-0597">Phosphoprotein</keyword>
<keyword evidence="5" id="KW-0547">Nucleotide-binding</keyword>
<sequence length="385" mass="41673">MTKDMTSPSDQAGGTTVAMAVLNAIQNPVIMVDESGFVVFANWEAEAFFGASASHLARYRISTFIPFGSPLLALIDQVRERKAPVNEYRVDLSSPRLGQDKLVDLYVAPVLSEPGAVVIVFQERSMADKIDRQLTHRAAARSVTGLASMLAHEIKNPLSGIRGAAQLLEQSAIDDDRALTRLICDETDRIVSLVDRMEVFSDERPVDRMPVNIHSVLDHVKAVAKAGFARNIRVTESYDPSLPAVYANRDQLVQVFLNLVKNAAEAVGDRPDGEIMLTTAYRPGIRLSVAGTREKISLPLEFCVHDNGPGVPSDLLPHLFDPFITTKPNGSGLGLALVAKIIGDHGGIIECDSQNSRTTFRVLMPASKDASLEDATTASSTGPSR</sequence>
<protein>
    <recommendedName>
        <fullName evidence="2">histidine kinase</fullName>
        <ecNumber evidence="2">2.7.13.3</ecNumber>
    </recommendedName>
</protein>
<evidence type="ECO:0000256" key="6">
    <source>
        <dbReference type="ARBA" id="ARBA00022777"/>
    </source>
</evidence>
<dbReference type="PRINTS" id="PR00344">
    <property type="entry name" value="BCTRLSENSOR"/>
</dbReference>
<dbReference type="RefSeq" id="WP_047615748.1">
    <property type="nucleotide sequence ID" value="NZ_BMFI01000021.1"/>
</dbReference>
<dbReference type="GO" id="GO:0005524">
    <property type="term" value="F:ATP binding"/>
    <property type="evidence" value="ECO:0007669"/>
    <property type="project" value="UniProtKB-KW"/>
</dbReference>
<dbReference type="EC" id="2.7.13.3" evidence="2"/>
<organism evidence="11 13">
    <name type="scientific">Rhizobium anhuiense</name>
    <dbReference type="NCBI Taxonomy" id="1184720"/>
    <lineage>
        <taxon>Bacteria</taxon>
        <taxon>Pseudomonadati</taxon>
        <taxon>Pseudomonadota</taxon>
        <taxon>Alphaproteobacteria</taxon>
        <taxon>Hyphomicrobiales</taxon>
        <taxon>Rhizobiaceae</taxon>
        <taxon>Rhizobium/Agrobacterium group</taxon>
        <taxon>Rhizobium</taxon>
    </lineage>
</organism>
<gene>
    <name evidence="10" type="ORF">CO662_25320</name>
    <name evidence="11" type="ORF">EEQ99_31540</name>
</gene>
<evidence type="ECO:0000256" key="7">
    <source>
        <dbReference type="ARBA" id="ARBA00022840"/>
    </source>
</evidence>
<dbReference type="GO" id="GO:0006355">
    <property type="term" value="P:regulation of DNA-templated transcription"/>
    <property type="evidence" value="ECO:0007669"/>
    <property type="project" value="InterPro"/>
</dbReference>
<evidence type="ECO:0000256" key="8">
    <source>
        <dbReference type="ARBA" id="ARBA00023012"/>
    </source>
</evidence>
<reference evidence="10 12" key="2">
    <citation type="submission" date="2017-09" db="EMBL/GenBank/DDBJ databases">
        <title>Comparative genomics of rhizobia isolated from Phaseolus vulgaris in China.</title>
        <authorList>
            <person name="Tong W."/>
        </authorList>
    </citation>
    <scope>NUCLEOTIDE SEQUENCE [LARGE SCALE GENOMIC DNA]</scope>
    <source>
        <strain evidence="10 12">Y27</strain>
    </source>
</reference>
<keyword evidence="12" id="KW-1185">Reference proteome</keyword>
<evidence type="ECO:0000256" key="1">
    <source>
        <dbReference type="ARBA" id="ARBA00000085"/>
    </source>
</evidence>
<evidence type="ECO:0000259" key="9">
    <source>
        <dbReference type="PROSITE" id="PS50109"/>
    </source>
</evidence>
<evidence type="ECO:0000256" key="3">
    <source>
        <dbReference type="ARBA" id="ARBA00022553"/>
    </source>
</evidence>
<keyword evidence="6 10" id="KW-0418">Kinase</keyword>
<dbReference type="InterPro" id="IPR003661">
    <property type="entry name" value="HisK_dim/P_dom"/>
</dbReference>
<keyword evidence="7" id="KW-0067">ATP-binding</keyword>
<comment type="caution">
    <text evidence="11">The sequence shown here is derived from an EMBL/GenBank/DDBJ whole genome shotgun (WGS) entry which is preliminary data.</text>
</comment>
<comment type="catalytic activity">
    <reaction evidence="1">
        <text>ATP + protein L-histidine = ADP + protein N-phospho-L-histidine.</text>
        <dbReference type="EC" id="2.7.13.3"/>
    </reaction>
</comment>
<dbReference type="Proteomes" id="UP000219972">
    <property type="component" value="Unassembled WGS sequence"/>
</dbReference>
<dbReference type="InterPro" id="IPR036890">
    <property type="entry name" value="HATPase_C_sf"/>
</dbReference>
<keyword evidence="4" id="KW-0808">Transferase</keyword>
<dbReference type="InterPro" id="IPR036097">
    <property type="entry name" value="HisK_dim/P_sf"/>
</dbReference>
<dbReference type="EMBL" id="RIBW01000024">
    <property type="protein sequence ID" value="RUL96220.1"/>
    <property type="molecule type" value="Genomic_DNA"/>
</dbReference>
<dbReference type="SUPFAM" id="SSF55874">
    <property type="entry name" value="ATPase domain of HSP90 chaperone/DNA topoisomerase II/histidine kinase"/>
    <property type="match status" value="1"/>
</dbReference>
<dbReference type="Gene3D" id="3.30.565.10">
    <property type="entry name" value="Histidine kinase-like ATPase, C-terminal domain"/>
    <property type="match status" value="1"/>
</dbReference>